<keyword evidence="7 8" id="KW-0963">Cytoplasm</keyword>
<dbReference type="RefSeq" id="WP_242164579.1">
    <property type="nucleotide sequence ID" value="NZ_JAJMLW010000002.1"/>
</dbReference>
<dbReference type="CDD" id="cd00419">
    <property type="entry name" value="Ferrochelatase_C"/>
    <property type="match status" value="1"/>
</dbReference>
<comment type="catalytic activity">
    <reaction evidence="6">
        <text>Fe-coproporphyrin III + 2 H(+) = coproporphyrin III + Fe(2+)</text>
        <dbReference type="Rhea" id="RHEA:49572"/>
        <dbReference type="ChEBI" id="CHEBI:15378"/>
        <dbReference type="ChEBI" id="CHEBI:29033"/>
        <dbReference type="ChEBI" id="CHEBI:68438"/>
        <dbReference type="ChEBI" id="CHEBI:131725"/>
        <dbReference type="EC" id="4.99.1.9"/>
    </reaction>
    <physiologicalReaction direction="right-to-left" evidence="6">
        <dbReference type="Rhea" id="RHEA:49574"/>
    </physiologicalReaction>
</comment>
<keyword evidence="10" id="KW-1185">Reference proteome</keyword>
<dbReference type="PANTHER" id="PTHR11108:SF1">
    <property type="entry name" value="FERROCHELATASE, MITOCHONDRIAL"/>
    <property type="match status" value="1"/>
</dbReference>
<evidence type="ECO:0000256" key="3">
    <source>
        <dbReference type="ARBA" id="ARBA00023133"/>
    </source>
</evidence>
<dbReference type="EC" id="4.99.1.9" evidence="7"/>
<organism evidence="9 10">
    <name type="scientific">Adlercreutzia faecimuris</name>
    <dbReference type="NCBI Taxonomy" id="2897341"/>
    <lineage>
        <taxon>Bacteria</taxon>
        <taxon>Bacillati</taxon>
        <taxon>Actinomycetota</taxon>
        <taxon>Coriobacteriia</taxon>
        <taxon>Eggerthellales</taxon>
        <taxon>Eggerthellaceae</taxon>
        <taxon>Adlercreutzia</taxon>
    </lineage>
</organism>
<keyword evidence="5 7" id="KW-0627">Porphyrin biosynthesis</keyword>
<dbReference type="EMBL" id="JAJMLW010000002">
    <property type="protein sequence ID" value="MCI2241892.1"/>
    <property type="molecule type" value="Genomic_DNA"/>
</dbReference>
<accession>A0ABS9WHD0</accession>
<evidence type="ECO:0000256" key="4">
    <source>
        <dbReference type="ARBA" id="ARBA00023239"/>
    </source>
</evidence>
<reference evidence="9" key="1">
    <citation type="submission" date="2021-11" db="EMBL/GenBank/DDBJ databases">
        <title>A Novel Adlercreutzia Species, isolated from a Allomyrina dichotoma larva feces.</title>
        <authorList>
            <person name="Suh M.K."/>
        </authorList>
    </citation>
    <scope>NUCLEOTIDE SEQUENCE</scope>
    <source>
        <strain evidence="9">JBNU-10</strain>
    </source>
</reference>
<evidence type="ECO:0000256" key="1">
    <source>
        <dbReference type="ARBA" id="ARBA00004744"/>
    </source>
</evidence>
<comment type="subcellular location">
    <subcellularLocation>
        <location evidence="7 8">Cytoplasm</location>
    </subcellularLocation>
</comment>
<keyword evidence="4 7" id="KW-0456">Lyase</keyword>
<comment type="caution">
    <text evidence="9">The sequence shown here is derived from an EMBL/GenBank/DDBJ whole genome shotgun (WGS) entry which is preliminary data.</text>
</comment>
<evidence type="ECO:0000256" key="5">
    <source>
        <dbReference type="ARBA" id="ARBA00023244"/>
    </source>
</evidence>
<sequence>MGLRRKASPVPGRVGVLLVNTGTPDEPTPRAVARYLARFLMDRRIRPMNRVGWWLILHVGIIPRRKRASAEKYAAIWTEEGSPLAVTQARLARGLDGWYREAGADVVVRQAMSYGAPSIASALRELREAGCARLVALPLYPQAAFSTTGAAGDGVARALRRLRWDVPCQVVPDYHDDALYVRALAAAIRNAGFDPSPDAGDRLLFSFHSIPLADIEAGDVYELQAGATALAVAGELGIDRRRWTIGYQCRFDKGRAWLAPFTSATLATWAHAAPEPRTFVVCPGFSIDCLETLYDVKCELRPAYLESGGRRLAYVPCLNATRAHLRVLAHVLAPYVGAPDSPTERSPHER</sequence>
<evidence type="ECO:0000256" key="2">
    <source>
        <dbReference type="ARBA" id="ARBA00023004"/>
    </source>
</evidence>
<protein>
    <recommendedName>
        <fullName evidence="7">Coproporphyrin III ferrochelatase</fullName>
        <ecNumber evidence="7">4.99.1.9</ecNumber>
    </recommendedName>
</protein>
<comment type="function">
    <text evidence="7 8">Involved in coproporphyrin-dependent heme b biosynthesis. Catalyzes the insertion of ferrous iron into coproporphyrin III to form Fe-coproporphyrin III.</text>
</comment>
<dbReference type="PANTHER" id="PTHR11108">
    <property type="entry name" value="FERROCHELATASE"/>
    <property type="match status" value="1"/>
</dbReference>
<dbReference type="Pfam" id="PF00762">
    <property type="entry name" value="Ferrochelatase"/>
    <property type="match status" value="1"/>
</dbReference>
<dbReference type="InterPro" id="IPR001015">
    <property type="entry name" value="Ferrochelatase"/>
</dbReference>
<dbReference type="InterPro" id="IPR033644">
    <property type="entry name" value="Ferrochelatase_C"/>
</dbReference>
<dbReference type="SUPFAM" id="SSF53800">
    <property type="entry name" value="Chelatase"/>
    <property type="match status" value="1"/>
</dbReference>
<dbReference type="HAMAP" id="MF_00323">
    <property type="entry name" value="Ferrochelatase"/>
    <property type="match status" value="1"/>
</dbReference>
<evidence type="ECO:0000313" key="9">
    <source>
        <dbReference type="EMBL" id="MCI2241892.1"/>
    </source>
</evidence>
<dbReference type="PROSITE" id="PS00534">
    <property type="entry name" value="FERROCHELATASE"/>
    <property type="match status" value="1"/>
</dbReference>
<keyword evidence="7" id="KW-0479">Metal-binding</keyword>
<dbReference type="GO" id="GO:0016829">
    <property type="term" value="F:lyase activity"/>
    <property type="evidence" value="ECO:0007669"/>
    <property type="project" value="UniProtKB-KW"/>
</dbReference>
<dbReference type="Gene3D" id="3.40.50.1400">
    <property type="match status" value="2"/>
</dbReference>
<dbReference type="CDD" id="cd03411">
    <property type="entry name" value="Ferrochelatase_N"/>
    <property type="match status" value="1"/>
</dbReference>
<evidence type="ECO:0000313" key="10">
    <source>
        <dbReference type="Proteomes" id="UP001430755"/>
    </source>
</evidence>
<keyword evidence="3 7" id="KW-0350">Heme biosynthesis</keyword>
<proteinExistence type="inferred from homology"/>
<feature type="binding site" evidence="7">
    <location>
        <position position="291"/>
    </location>
    <ligand>
        <name>Fe(2+)</name>
        <dbReference type="ChEBI" id="CHEBI:29033"/>
    </ligand>
</feature>
<dbReference type="InterPro" id="IPR033659">
    <property type="entry name" value="Ferrochelatase_N"/>
</dbReference>
<name>A0ABS9WHD0_9ACTN</name>
<gene>
    <name evidence="9" type="primary">hemH</name>
    <name evidence="7" type="synonym">cpfC</name>
    <name evidence="9" type="ORF">LPT13_05955</name>
</gene>
<dbReference type="Proteomes" id="UP001430755">
    <property type="component" value="Unassembled WGS sequence"/>
</dbReference>
<dbReference type="InterPro" id="IPR019772">
    <property type="entry name" value="Ferrochelatase_AS"/>
</dbReference>
<evidence type="ECO:0000256" key="6">
    <source>
        <dbReference type="ARBA" id="ARBA00024536"/>
    </source>
</evidence>
<keyword evidence="2 7" id="KW-0408">Iron</keyword>
<evidence type="ECO:0000256" key="7">
    <source>
        <dbReference type="HAMAP-Rule" id="MF_00323"/>
    </source>
</evidence>
<comment type="pathway">
    <text evidence="1 7 8">Porphyrin-containing compound metabolism; protoheme biosynthesis.</text>
</comment>
<comment type="caution">
    <text evidence="7">Lacks conserved residue(s) required for the propagation of feature annotation.</text>
</comment>
<evidence type="ECO:0000256" key="8">
    <source>
        <dbReference type="RuleBase" id="RU000607"/>
    </source>
</evidence>
<dbReference type="NCBIfam" id="TIGR00109">
    <property type="entry name" value="hemH"/>
    <property type="match status" value="1"/>
</dbReference>
<feature type="binding site" evidence="7">
    <location>
        <position position="208"/>
    </location>
    <ligand>
        <name>Fe(2+)</name>
        <dbReference type="ChEBI" id="CHEBI:29033"/>
    </ligand>
</feature>
<comment type="similarity">
    <text evidence="7 8">Belongs to the ferrochelatase family.</text>
</comment>